<organism evidence="4">
    <name type="scientific">Chromera velia CCMP2878</name>
    <dbReference type="NCBI Taxonomy" id="1169474"/>
    <lineage>
        <taxon>Eukaryota</taxon>
        <taxon>Sar</taxon>
        <taxon>Alveolata</taxon>
        <taxon>Colpodellida</taxon>
        <taxon>Chromeraceae</taxon>
        <taxon>Chromera</taxon>
    </lineage>
</organism>
<dbReference type="PhylomeDB" id="A0A0G4I510"/>
<dbReference type="PRINTS" id="PR00195">
    <property type="entry name" value="DYNAMIN"/>
</dbReference>
<dbReference type="Gene3D" id="3.40.50.300">
    <property type="entry name" value="P-loop containing nucleotide triphosphate hydrolases"/>
    <property type="match status" value="1"/>
</dbReference>
<dbReference type="PROSITE" id="PS51718">
    <property type="entry name" value="G_DYNAMIN_2"/>
    <property type="match status" value="1"/>
</dbReference>
<dbReference type="InterPro" id="IPR001401">
    <property type="entry name" value="Dynamin_GTPase"/>
</dbReference>
<dbReference type="PANTHER" id="PTHR11566">
    <property type="entry name" value="DYNAMIN"/>
    <property type="match status" value="1"/>
</dbReference>
<dbReference type="GO" id="GO:0003924">
    <property type="term" value="F:GTPase activity"/>
    <property type="evidence" value="ECO:0007669"/>
    <property type="project" value="InterPro"/>
</dbReference>
<dbReference type="GO" id="GO:0005737">
    <property type="term" value="C:cytoplasm"/>
    <property type="evidence" value="ECO:0007669"/>
    <property type="project" value="TreeGrafter"/>
</dbReference>
<dbReference type="EMBL" id="CDMZ01005134">
    <property type="protein sequence ID" value="CEM52085.1"/>
    <property type="molecule type" value="Genomic_DNA"/>
</dbReference>
<dbReference type="AlphaFoldDB" id="A0A0G4I510"/>
<keyword evidence="1" id="KW-0547">Nucleotide-binding</keyword>
<dbReference type="Pfam" id="PF01031">
    <property type="entry name" value="Dynamin_M"/>
    <property type="match status" value="1"/>
</dbReference>
<dbReference type="CDD" id="cd08771">
    <property type="entry name" value="DLP_1"/>
    <property type="match status" value="1"/>
</dbReference>
<evidence type="ECO:0000313" key="4">
    <source>
        <dbReference type="EMBL" id="CEM52085.1"/>
    </source>
</evidence>
<dbReference type="Gene3D" id="1.20.120.1240">
    <property type="entry name" value="Dynamin, middle domain"/>
    <property type="match status" value="1"/>
</dbReference>
<dbReference type="InterPro" id="IPR022812">
    <property type="entry name" value="Dynamin"/>
</dbReference>
<evidence type="ECO:0000256" key="1">
    <source>
        <dbReference type="ARBA" id="ARBA00022741"/>
    </source>
</evidence>
<dbReference type="SMART" id="SM00053">
    <property type="entry name" value="DYNc"/>
    <property type="match status" value="1"/>
</dbReference>
<dbReference type="InterPro" id="IPR045063">
    <property type="entry name" value="Dynamin_N"/>
</dbReference>
<dbReference type="InterPro" id="IPR030381">
    <property type="entry name" value="G_DYNAMIN_dom"/>
</dbReference>
<feature type="domain" description="Dynamin-type G" evidence="3">
    <location>
        <begin position="44"/>
        <end position="360"/>
    </location>
</feature>
<dbReference type="InterPro" id="IPR027417">
    <property type="entry name" value="P-loop_NTPase"/>
</dbReference>
<keyword evidence="2" id="KW-0342">GTP-binding</keyword>
<dbReference type="GO" id="GO:0008017">
    <property type="term" value="F:microtubule binding"/>
    <property type="evidence" value="ECO:0007669"/>
    <property type="project" value="TreeGrafter"/>
</dbReference>
<dbReference type="Pfam" id="PF00350">
    <property type="entry name" value="Dynamin_N"/>
    <property type="match status" value="1"/>
</dbReference>
<evidence type="ECO:0000256" key="2">
    <source>
        <dbReference type="ARBA" id="ARBA00023134"/>
    </source>
</evidence>
<proteinExistence type="predicted"/>
<dbReference type="InterPro" id="IPR000375">
    <property type="entry name" value="Dynamin_stalk"/>
</dbReference>
<reference evidence="4" key="1">
    <citation type="submission" date="2014-11" db="EMBL/GenBank/DDBJ databases">
        <authorList>
            <person name="Otto D Thomas"/>
            <person name="Naeem Raeece"/>
        </authorList>
    </citation>
    <scope>NUCLEOTIDE SEQUENCE</scope>
</reference>
<evidence type="ECO:0000259" key="3">
    <source>
        <dbReference type="PROSITE" id="PS51718"/>
    </source>
</evidence>
<dbReference type="SUPFAM" id="SSF52540">
    <property type="entry name" value="P-loop containing nucleoside triphosphate hydrolases"/>
    <property type="match status" value="1"/>
</dbReference>
<dbReference type="GO" id="GO:0005874">
    <property type="term" value="C:microtubule"/>
    <property type="evidence" value="ECO:0007669"/>
    <property type="project" value="TreeGrafter"/>
</dbReference>
<name>A0A0G4I510_9ALVE</name>
<sequence length="714" mass="79946">MFWKRFDTSLQQRFDGVTSAARVATNRKSLQKDMGTIISGMDAGLPAPGIVVTGNQSAGKSSVLERISGINFPRAQNTCTKLPAFVRLVRDEERETEVAFVSTDPTFRGVKEISLADVGAAIERITEEQCGSGDEVVIRDVPVHIKVTGPSVPSLTLIDLPGITHVKTGGPSSFPSLPSAESTETAVPEDGAVAPAVELEESGESRSPTFLHDTIVAMIKKYIKNEEIVIMVVVPANDDFGNSEAFTLAEEADREGTRTLGVVTKIDMVPKDEDETDFLDKIEMRRGGDVKLALGFIPVAGRNMKEVKGGMSAEALNAKERDLFESHSVLSKLDPEKAGIDALIKKVTEVQNQRIDAFIPRVLRDLEKKKMMIEEDLERLPRVLSPGERMQKFISEISQALLPFQSCIDGTPDLDNPQRNLRAILDKEFTRFHQDLHNETPDFFSEEYEKEVWKAQEQSKSSCLQTLLHQGVVHALIKKIFGEQTKKHANYLGESVRKGTEGILLEMTRSGIKDFPKLRDAVMREIKQFMKEKSEYCHELTKELISAQEDAYTAVPDFMRGVNLGKRSSFQSFKKWLHSTWRSLMMSGDQQNEAEQKFEREVDMRELKRLEVPAEFIEKMGDAQKALDSVENKDAGEAHAKLRVCEIQLNVHVYVHTKMQQLGDLIPQLILRQLVREVGREIAPRLTSRLNSKADDLMALDSTIQRKVVAVEGR</sequence>
<dbReference type="PANTHER" id="PTHR11566:SF173">
    <property type="entry name" value="DYNAMIN-RELATED PROTEIN 4C"/>
    <property type="match status" value="1"/>
</dbReference>
<protein>
    <recommendedName>
        <fullName evidence="3">Dynamin-type G domain-containing protein</fullName>
    </recommendedName>
</protein>
<dbReference type="VEuPathDB" id="CryptoDB:Cvel_11060"/>
<dbReference type="GO" id="GO:0005525">
    <property type="term" value="F:GTP binding"/>
    <property type="evidence" value="ECO:0007669"/>
    <property type="project" value="InterPro"/>
</dbReference>
<gene>
    <name evidence="4" type="ORF">Cvel_11060</name>
</gene>
<dbReference type="GO" id="GO:0016020">
    <property type="term" value="C:membrane"/>
    <property type="evidence" value="ECO:0007669"/>
    <property type="project" value="TreeGrafter"/>
</dbReference>
<accession>A0A0G4I510</accession>